<evidence type="ECO:0000256" key="2">
    <source>
        <dbReference type="ARBA" id="ARBA00022737"/>
    </source>
</evidence>
<evidence type="ECO:0008006" key="9">
    <source>
        <dbReference type="Google" id="ProtNLM"/>
    </source>
</evidence>
<dbReference type="InterPro" id="IPR044974">
    <property type="entry name" value="Disease_R_plants"/>
</dbReference>
<dbReference type="SMART" id="SM00369">
    <property type="entry name" value="LRR_TYP"/>
    <property type="match status" value="2"/>
</dbReference>
<reference evidence="7 8" key="1">
    <citation type="journal article" date="2018" name="Proc. Natl. Acad. Sci. U.S.A.">
        <title>Draft genome sequence of Camellia sinensis var. sinensis provides insights into the evolution of the tea genome and tea quality.</title>
        <authorList>
            <person name="Wei C."/>
            <person name="Yang H."/>
            <person name="Wang S."/>
            <person name="Zhao J."/>
            <person name="Liu C."/>
            <person name="Gao L."/>
            <person name="Xia E."/>
            <person name="Lu Y."/>
            <person name="Tai Y."/>
            <person name="She G."/>
            <person name="Sun J."/>
            <person name="Cao H."/>
            <person name="Tong W."/>
            <person name="Gao Q."/>
            <person name="Li Y."/>
            <person name="Deng W."/>
            <person name="Jiang X."/>
            <person name="Wang W."/>
            <person name="Chen Q."/>
            <person name="Zhang S."/>
            <person name="Li H."/>
            <person name="Wu J."/>
            <person name="Wang P."/>
            <person name="Li P."/>
            <person name="Shi C."/>
            <person name="Zheng F."/>
            <person name="Jian J."/>
            <person name="Huang B."/>
            <person name="Shan D."/>
            <person name="Shi M."/>
            <person name="Fang C."/>
            <person name="Yue Y."/>
            <person name="Li F."/>
            <person name="Li D."/>
            <person name="Wei S."/>
            <person name="Han B."/>
            <person name="Jiang C."/>
            <person name="Yin Y."/>
            <person name="Xia T."/>
            <person name="Zhang Z."/>
            <person name="Bennetzen J.L."/>
            <person name="Zhao S."/>
            <person name="Wan X."/>
        </authorList>
    </citation>
    <scope>NUCLEOTIDE SEQUENCE [LARGE SCALE GENOMIC DNA]</scope>
    <source>
        <strain evidence="8">cv. Shuchazao</strain>
        <tissue evidence="7">Leaf</tissue>
    </source>
</reference>
<keyword evidence="8" id="KW-1185">Reference proteome</keyword>
<dbReference type="Proteomes" id="UP000306102">
    <property type="component" value="Unassembled WGS sequence"/>
</dbReference>
<dbReference type="InterPro" id="IPR055414">
    <property type="entry name" value="LRR_R13L4/SHOC2-like"/>
</dbReference>
<evidence type="ECO:0000256" key="3">
    <source>
        <dbReference type="ARBA" id="ARBA00022741"/>
    </source>
</evidence>
<accession>A0A4S4D0K8</accession>
<keyword evidence="1" id="KW-0433">Leucine-rich repeat</keyword>
<dbReference type="AlphaFoldDB" id="A0A4S4D0K8"/>
<dbReference type="InterPro" id="IPR036388">
    <property type="entry name" value="WH-like_DNA-bd_sf"/>
</dbReference>
<proteinExistence type="predicted"/>
<dbReference type="InterPro" id="IPR032675">
    <property type="entry name" value="LRR_dom_sf"/>
</dbReference>
<evidence type="ECO:0000313" key="7">
    <source>
        <dbReference type="EMBL" id="THF95730.1"/>
    </source>
</evidence>
<dbReference type="SUPFAM" id="SSF52058">
    <property type="entry name" value="L domain-like"/>
    <property type="match status" value="1"/>
</dbReference>
<comment type="caution">
    <text evidence="7">The sequence shown here is derived from an EMBL/GenBank/DDBJ whole genome shotgun (WGS) entry which is preliminary data.</text>
</comment>
<feature type="domain" description="Disease resistance protein winged helix" evidence="5">
    <location>
        <begin position="35"/>
        <end position="106"/>
    </location>
</feature>
<evidence type="ECO:0000259" key="5">
    <source>
        <dbReference type="Pfam" id="PF23559"/>
    </source>
</evidence>
<dbReference type="GO" id="GO:0098542">
    <property type="term" value="P:defense response to other organism"/>
    <property type="evidence" value="ECO:0007669"/>
    <property type="project" value="TreeGrafter"/>
</dbReference>
<keyword evidence="2" id="KW-0677">Repeat</keyword>
<dbReference type="Gene3D" id="1.10.10.10">
    <property type="entry name" value="Winged helix-like DNA-binding domain superfamily/Winged helix DNA-binding domain"/>
    <property type="match status" value="1"/>
</dbReference>
<dbReference type="Pfam" id="PF23598">
    <property type="entry name" value="LRR_14"/>
    <property type="match status" value="1"/>
</dbReference>
<dbReference type="PANTHER" id="PTHR23155:SF1205">
    <property type="entry name" value="DISEASE RESISTANCE PROTEIN RPM1"/>
    <property type="match status" value="1"/>
</dbReference>
<dbReference type="Pfam" id="PF23559">
    <property type="entry name" value="WHD_DRP"/>
    <property type="match status" value="1"/>
</dbReference>
<keyword evidence="3" id="KW-0547">Nucleotide-binding</keyword>
<organism evidence="7 8">
    <name type="scientific">Camellia sinensis var. sinensis</name>
    <name type="common">China tea</name>
    <dbReference type="NCBI Taxonomy" id="542762"/>
    <lineage>
        <taxon>Eukaryota</taxon>
        <taxon>Viridiplantae</taxon>
        <taxon>Streptophyta</taxon>
        <taxon>Embryophyta</taxon>
        <taxon>Tracheophyta</taxon>
        <taxon>Spermatophyta</taxon>
        <taxon>Magnoliopsida</taxon>
        <taxon>eudicotyledons</taxon>
        <taxon>Gunneridae</taxon>
        <taxon>Pentapetalae</taxon>
        <taxon>asterids</taxon>
        <taxon>Ericales</taxon>
        <taxon>Theaceae</taxon>
        <taxon>Camellia</taxon>
    </lineage>
</organism>
<dbReference type="Gene3D" id="3.80.10.10">
    <property type="entry name" value="Ribonuclease Inhibitor"/>
    <property type="match status" value="1"/>
</dbReference>
<evidence type="ECO:0000259" key="6">
    <source>
        <dbReference type="Pfam" id="PF23598"/>
    </source>
</evidence>
<dbReference type="InterPro" id="IPR003591">
    <property type="entry name" value="Leu-rich_rpt_typical-subtyp"/>
</dbReference>
<gene>
    <name evidence="7" type="ORF">TEA_025323</name>
</gene>
<evidence type="ECO:0000256" key="1">
    <source>
        <dbReference type="ARBA" id="ARBA00022614"/>
    </source>
</evidence>
<evidence type="ECO:0000256" key="4">
    <source>
        <dbReference type="ARBA" id="ARBA00022821"/>
    </source>
</evidence>
<name>A0A4S4D0K8_CAMSN</name>
<protein>
    <recommendedName>
        <fullName evidence="9">NB-ARC domain-containing protein</fullName>
    </recommendedName>
</protein>
<evidence type="ECO:0000313" key="8">
    <source>
        <dbReference type="Proteomes" id="UP000306102"/>
    </source>
</evidence>
<keyword evidence="4" id="KW-0611">Plant defense</keyword>
<feature type="domain" description="Disease resistance R13L4/SHOC-2-like LRR" evidence="6">
    <location>
        <begin position="177"/>
        <end position="245"/>
    </location>
</feature>
<sequence length="245" mass="28536">MQGIATCNCSDKWCFGYKGQEQNKRMGNALSQPCIFPEDQQIWCKKVIRLWTAEGFVNAIEGKTIEEVANGYLNELFNRSLILVADRYLDGMPRNFHIHDLMREIIVSKAREQNIVTTICRQGSRTREKVYRLLIQSTLDNVEYSEHFSRLCSLFVWRLMDSLPITSLRELFRRGLRLLNVLDLEGTPLETIPDEVFKLIHLKYLGLRDTNVKMVPKLIRKLENLETLDLQGTYVTKLPDEILLL</sequence>
<dbReference type="EMBL" id="SDRB02013189">
    <property type="protein sequence ID" value="THF95730.1"/>
    <property type="molecule type" value="Genomic_DNA"/>
</dbReference>
<dbReference type="PANTHER" id="PTHR23155">
    <property type="entry name" value="DISEASE RESISTANCE PROTEIN RP"/>
    <property type="match status" value="1"/>
</dbReference>
<dbReference type="InterPro" id="IPR058922">
    <property type="entry name" value="WHD_DRP"/>
</dbReference>